<accession>A0A0F9PJ04</accession>
<dbReference type="EMBL" id="LAZR01002303">
    <property type="protein sequence ID" value="KKN31780.1"/>
    <property type="molecule type" value="Genomic_DNA"/>
</dbReference>
<comment type="caution">
    <text evidence="1">The sequence shown here is derived from an EMBL/GenBank/DDBJ whole genome shotgun (WGS) entry which is preliminary data.</text>
</comment>
<protein>
    <submittedName>
        <fullName evidence="1">Uncharacterized protein</fullName>
    </submittedName>
</protein>
<gene>
    <name evidence="1" type="ORF">LCGC14_0820640</name>
</gene>
<sequence length="166" mass="18101">MRDRAELQAWMREGCPVAEVPAPEHKPCGDTVGFLLEAWPDGACLTTYCAGCGRRAGVMDGDLHLGRRAQPWPMLRPLCDWMDGHAGHHPGTAWETLAMDAQHSASVELWGDRLLTGEPKAFENYAPPALKIEASKGEHVYTLNLLPSHGKSGHGAEPLWLPMVSA</sequence>
<evidence type="ECO:0000313" key="1">
    <source>
        <dbReference type="EMBL" id="KKN31780.1"/>
    </source>
</evidence>
<reference evidence="1" key="1">
    <citation type="journal article" date="2015" name="Nature">
        <title>Complex archaea that bridge the gap between prokaryotes and eukaryotes.</title>
        <authorList>
            <person name="Spang A."/>
            <person name="Saw J.H."/>
            <person name="Jorgensen S.L."/>
            <person name="Zaremba-Niedzwiedzka K."/>
            <person name="Martijn J."/>
            <person name="Lind A.E."/>
            <person name="van Eijk R."/>
            <person name="Schleper C."/>
            <person name="Guy L."/>
            <person name="Ettema T.J."/>
        </authorList>
    </citation>
    <scope>NUCLEOTIDE SEQUENCE</scope>
</reference>
<dbReference type="AlphaFoldDB" id="A0A0F9PJ04"/>
<name>A0A0F9PJ04_9ZZZZ</name>
<proteinExistence type="predicted"/>
<organism evidence="1">
    <name type="scientific">marine sediment metagenome</name>
    <dbReference type="NCBI Taxonomy" id="412755"/>
    <lineage>
        <taxon>unclassified sequences</taxon>
        <taxon>metagenomes</taxon>
        <taxon>ecological metagenomes</taxon>
    </lineage>
</organism>